<dbReference type="EMBL" id="VSSQ01085236">
    <property type="protein sequence ID" value="MPN32958.1"/>
    <property type="molecule type" value="Genomic_DNA"/>
</dbReference>
<proteinExistence type="predicted"/>
<name>A0A645H1S8_9ZZZZ</name>
<organism evidence="1">
    <name type="scientific">bioreactor metagenome</name>
    <dbReference type="NCBI Taxonomy" id="1076179"/>
    <lineage>
        <taxon>unclassified sequences</taxon>
        <taxon>metagenomes</taxon>
        <taxon>ecological metagenomes</taxon>
    </lineage>
</organism>
<gene>
    <name evidence="1" type="ORF">SDC9_180441</name>
</gene>
<evidence type="ECO:0000313" key="1">
    <source>
        <dbReference type="EMBL" id="MPN32958.1"/>
    </source>
</evidence>
<comment type="caution">
    <text evidence="1">The sequence shown here is derived from an EMBL/GenBank/DDBJ whole genome shotgun (WGS) entry which is preliminary data.</text>
</comment>
<sequence length="70" mass="7681">MSLSVDSKVKELMNHPAAADLLETYSPGFKTNPQMKMVQGLTFRKLASFPQAGLSAEKVEEIDKALKALE</sequence>
<dbReference type="AlphaFoldDB" id="A0A645H1S8"/>
<reference evidence="1" key="1">
    <citation type="submission" date="2019-08" db="EMBL/GenBank/DDBJ databases">
        <authorList>
            <person name="Kucharzyk K."/>
            <person name="Murdoch R.W."/>
            <person name="Higgins S."/>
            <person name="Loffler F."/>
        </authorList>
    </citation>
    <scope>NUCLEOTIDE SEQUENCE</scope>
</reference>
<evidence type="ECO:0008006" key="2">
    <source>
        <dbReference type="Google" id="ProtNLM"/>
    </source>
</evidence>
<protein>
    <recommendedName>
        <fullName evidence="2">DUF1858 domain-containing protein</fullName>
    </recommendedName>
</protein>
<accession>A0A645H1S8</accession>